<feature type="transmembrane region" description="Helical" evidence="1">
    <location>
        <begin position="15"/>
        <end position="35"/>
    </location>
</feature>
<dbReference type="AlphaFoldDB" id="A0A518BEV6"/>
<dbReference type="InterPro" id="IPR012902">
    <property type="entry name" value="N_methyl_site"/>
</dbReference>
<name>A0A518BEV6_9BACT</name>
<reference evidence="2 3" key="1">
    <citation type="submission" date="2019-02" db="EMBL/GenBank/DDBJ databases">
        <title>Deep-cultivation of Planctomycetes and their phenomic and genomic characterization uncovers novel biology.</title>
        <authorList>
            <person name="Wiegand S."/>
            <person name="Jogler M."/>
            <person name="Boedeker C."/>
            <person name="Pinto D."/>
            <person name="Vollmers J."/>
            <person name="Rivas-Marin E."/>
            <person name="Kohn T."/>
            <person name="Peeters S.H."/>
            <person name="Heuer A."/>
            <person name="Rast P."/>
            <person name="Oberbeckmann S."/>
            <person name="Bunk B."/>
            <person name="Jeske O."/>
            <person name="Meyerdierks A."/>
            <person name="Storesund J.E."/>
            <person name="Kallscheuer N."/>
            <person name="Luecker S."/>
            <person name="Lage O.M."/>
            <person name="Pohl T."/>
            <person name="Merkel B.J."/>
            <person name="Hornburger P."/>
            <person name="Mueller R.-W."/>
            <person name="Bruemmer F."/>
            <person name="Labrenz M."/>
            <person name="Spormann A.M."/>
            <person name="Op den Camp H."/>
            <person name="Overmann J."/>
            <person name="Amann R."/>
            <person name="Jetten M.S.M."/>
            <person name="Mascher T."/>
            <person name="Medema M.H."/>
            <person name="Devos D.P."/>
            <person name="Kaster A.-K."/>
            <person name="Ovreas L."/>
            <person name="Rohde M."/>
            <person name="Galperin M.Y."/>
            <person name="Jogler C."/>
        </authorList>
    </citation>
    <scope>NUCLEOTIDE SEQUENCE [LARGE SCALE GENOMIC DNA]</scope>
    <source>
        <strain evidence="2 3">Pla133</strain>
    </source>
</reference>
<dbReference type="KEGG" id="pbap:Pla133_05850"/>
<dbReference type="NCBIfam" id="TIGR02532">
    <property type="entry name" value="IV_pilin_GFxxxE"/>
    <property type="match status" value="1"/>
</dbReference>
<protein>
    <recommendedName>
        <fullName evidence="4">Prepilin-type N-terminal cleavage/methylation domain-containing protein</fullName>
    </recommendedName>
</protein>
<evidence type="ECO:0000313" key="3">
    <source>
        <dbReference type="Proteomes" id="UP000316921"/>
    </source>
</evidence>
<gene>
    <name evidence="2" type="ORF">Pla133_05850</name>
</gene>
<evidence type="ECO:0000256" key="1">
    <source>
        <dbReference type="SAM" id="Phobius"/>
    </source>
</evidence>
<evidence type="ECO:0008006" key="4">
    <source>
        <dbReference type="Google" id="ProtNLM"/>
    </source>
</evidence>
<organism evidence="2 3">
    <name type="scientific">Engelhardtia mirabilis</name>
    <dbReference type="NCBI Taxonomy" id="2528011"/>
    <lineage>
        <taxon>Bacteria</taxon>
        <taxon>Pseudomonadati</taxon>
        <taxon>Planctomycetota</taxon>
        <taxon>Planctomycetia</taxon>
        <taxon>Planctomycetia incertae sedis</taxon>
        <taxon>Engelhardtia</taxon>
    </lineage>
</organism>
<accession>A0A518BEV6</accession>
<dbReference type="Proteomes" id="UP000316921">
    <property type="component" value="Chromosome"/>
</dbReference>
<evidence type="ECO:0000313" key="2">
    <source>
        <dbReference type="EMBL" id="QDU65520.1"/>
    </source>
</evidence>
<keyword evidence="1" id="KW-0472">Membrane</keyword>
<proteinExistence type="predicted"/>
<keyword evidence="1" id="KW-1133">Transmembrane helix</keyword>
<dbReference type="RefSeq" id="WP_419192066.1">
    <property type="nucleotide sequence ID" value="NZ_CP036287.1"/>
</dbReference>
<dbReference type="EMBL" id="CP036287">
    <property type="protein sequence ID" value="QDU65520.1"/>
    <property type="molecule type" value="Genomic_DNA"/>
</dbReference>
<keyword evidence="1" id="KW-0812">Transmembrane</keyword>
<dbReference type="Pfam" id="PF07963">
    <property type="entry name" value="N_methyl"/>
    <property type="match status" value="1"/>
</dbReference>
<keyword evidence="3" id="KW-1185">Reference proteome</keyword>
<sequence>MLRSHPDPGPHRRSGFSLLEVTVVMVILTVAVGLLSSTMSSTSRVGPMLSEEALAAEAARFQFETIRTVDFEAIFATYNSDPTDDPGGNGTAPGASFAVAGLDPQEGDADGFVGRIHFPEQDGRLAEDCQYTRLGLPRDLDGDGVVDSADHSDNYTILPIELVIQWNGSVGNRQLRFQTAMVSQ</sequence>